<evidence type="ECO:0000313" key="3">
    <source>
        <dbReference type="Proteomes" id="UP000243308"/>
    </source>
</evidence>
<evidence type="ECO:0000313" key="2">
    <source>
        <dbReference type="EMBL" id="KFH62525.1"/>
    </source>
</evidence>
<dbReference type="AlphaFoldDB" id="A0A086TKP8"/>
<dbReference type="Proteomes" id="UP000243308">
    <property type="component" value="Unassembled WGS sequence"/>
</dbReference>
<evidence type="ECO:0000256" key="1">
    <source>
        <dbReference type="SAM" id="SignalP"/>
    </source>
</evidence>
<feature type="signal peptide" evidence="1">
    <location>
        <begin position="1"/>
        <end position="24"/>
    </location>
</feature>
<protein>
    <submittedName>
        <fullName evidence="2">Uncharacterized protein</fullName>
    </submittedName>
</protein>
<keyword evidence="3" id="KW-1185">Reference proteome</keyword>
<keyword evidence="1" id="KW-0732">Signal</keyword>
<accession>A0A086TKP8</accession>
<name>A0A086TKP8_9FUNG</name>
<organism evidence="2 3">
    <name type="scientific">Podila verticillata NRRL 6337</name>
    <dbReference type="NCBI Taxonomy" id="1069443"/>
    <lineage>
        <taxon>Eukaryota</taxon>
        <taxon>Fungi</taxon>
        <taxon>Fungi incertae sedis</taxon>
        <taxon>Mucoromycota</taxon>
        <taxon>Mortierellomycotina</taxon>
        <taxon>Mortierellomycetes</taxon>
        <taxon>Mortierellales</taxon>
        <taxon>Mortierellaceae</taxon>
        <taxon>Podila</taxon>
    </lineage>
</organism>
<gene>
    <name evidence="2" type="ORF">MVEG_11918</name>
</gene>
<sequence>MHFGGVRCILSIVAAIGTLCAVLADTTPDLNSQTQWQTPLLNENIADILAGPLEYSWSGSAPASTCPEFAASATPYRSHLKTLQATFEQNMGRFQAISIEDVFSLLNADQKPLDCKALQPKLYEQLSQVSNALSTIETDFPSLRGTIAPLRKLVIDPLTKQVDVGGLAYLRRTQMGLLGFMNICQFLTADTARVMGGITTSAGQLLTELQDVISCTNRSLLFGLAASHTGDMGPSCAALQEMYDEYLAQAKAMINDGKAKDIRKETLDAALASLQFQTAGAYLSDQSATDAIAAMGKSDLSATMKLVQGAGDALQACQQSIHARAVRQEALQDSVSSIEQTIYSHLALNIHRIDPVVRSRIENATTSSENSSQSENYLKCENDFSAAVTAGQEIVHSIGTLASQNTATKVTQTIMAGYVKRIERQLREPVSLDVMVELRQLEIAVALLVRNTKRSLGDNSDANELTDDLQQLESKIHKLSDCMFGLQDKSATSASQGSLKCDILAEVFKETLVHISRELEKTEKAGADMEAIGLFRSWIQLLRQSASEGVHTGTVTDFQVRSFTEILAQAKGMGEMVKLIPLVTAHANSLEACMNVQEATAGESQEGEENFEYDPDDTDIVEPGWDEDDSGEHWVNGQGGYSVYAGVPSVEQLASEFESGLHFKDREENDVSIADIPSDMSSDPKYDCMAIVSEASETMSQIGEQLNMVAKEVPQLAPMMEQVMISSHKIQDELALHPKYAKYYMRSMSVVFETVNWILDPIPRGLEAASEFFTDLADAAFVARHCLQIKPENPSEVVPATSEEKKEEERVEQAVCDPLGEILGATAQFAIRQWSEFAQTGSSDGRLQQTVQQGLGLLQKLNKAIIARGESSSSSTTSWSDKSITDAVVALVVPGSFERESHTEFRVLQDAFEQTMLQGRALMACVSVVEWE</sequence>
<reference evidence="2 3" key="1">
    <citation type="submission" date="2011-02" db="EMBL/GenBank/DDBJ databases">
        <title>The Genome Sequence of Mortierella verticillata NRRL 6337.</title>
        <authorList>
            <consortium name="The Broad Institute Genome Sequencing Platform"/>
            <person name="Russ C."/>
            <person name="Cuomo C."/>
            <person name="Burger G."/>
            <person name="Gray M.W."/>
            <person name="Holland P.W.H."/>
            <person name="King N."/>
            <person name="Lang F.B.F."/>
            <person name="Roger A.J."/>
            <person name="Ruiz-Trillo I."/>
            <person name="Young S.K."/>
            <person name="Zeng Q."/>
            <person name="Gargeya S."/>
            <person name="Alvarado L."/>
            <person name="Berlin A."/>
            <person name="Chapman S.B."/>
            <person name="Chen Z."/>
            <person name="Freedman E."/>
            <person name="Gellesch M."/>
            <person name="Goldberg J."/>
            <person name="Griggs A."/>
            <person name="Gujja S."/>
            <person name="Heilman E."/>
            <person name="Heiman D."/>
            <person name="Howarth C."/>
            <person name="Mehta T."/>
            <person name="Neiman D."/>
            <person name="Pearson M."/>
            <person name="Roberts A."/>
            <person name="Saif S."/>
            <person name="Shea T."/>
            <person name="Shenoy N."/>
            <person name="Sisk P."/>
            <person name="Stolte C."/>
            <person name="Sykes S."/>
            <person name="White J."/>
            <person name="Yandava C."/>
            <person name="Haas B."/>
            <person name="Nusbaum C."/>
            <person name="Birren B."/>
        </authorList>
    </citation>
    <scope>NUCLEOTIDE SEQUENCE [LARGE SCALE GENOMIC DNA]</scope>
    <source>
        <strain evidence="2 3">NRRL 6337</strain>
    </source>
</reference>
<dbReference type="OrthoDB" id="2419035at2759"/>
<dbReference type="EMBL" id="KN042431">
    <property type="protein sequence ID" value="KFH62525.1"/>
    <property type="molecule type" value="Genomic_DNA"/>
</dbReference>
<proteinExistence type="predicted"/>
<feature type="chain" id="PRO_5001815707" evidence="1">
    <location>
        <begin position="25"/>
        <end position="932"/>
    </location>
</feature>